<keyword evidence="16" id="KW-1133">Transmembrane helix</keyword>
<feature type="compositionally biased region" description="Basic and acidic residues" evidence="15">
    <location>
        <begin position="36"/>
        <end position="47"/>
    </location>
</feature>
<dbReference type="SFLD" id="SFLDS00029">
    <property type="entry name" value="Radical_SAM"/>
    <property type="match status" value="1"/>
</dbReference>
<dbReference type="KEGG" id="egr:104449848"/>
<evidence type="ECO:0000259" key="18">
    <source>
        <dbReference type="PROSITE" id="PS51449"/>
    </source>
</evidence>
<evidence type="ECO:0000256" key="12">
    <source>
        <dbReference type="ARBA" id="ARBA00023014"/>
    </source>
</evidence>
<dbReference type="NCBIfam" id="TIGR01578">
    <property type="entry name" value="MiaB-like-B"/>
    <property type="match status" value="1"/>
</dbReference>
<dbReference type="SFLD" id="SFLDG01082">
    <property type="entry name" value="B12-binding_domain_containing"/>
    <property type="match status" value="1"/>
</dbReference>
<keyword evidence="12" id="KW-0411">Iron-sulfur</keyword>
<dbReference type="GO" id="GO:0046872">
    <property type="term" value="F:metal ion binding"/>
    <property type="evidence" value="ECO:0007669"/>
    <property type="project" value="UniProtKB-KW"/>
</dbReference>
<dbReference type="SUPFAM" id="SSF102114">
    <property type="entry name" value="Radical SAM enzymes"/>
    <property type="match status" value="1"/>
</dbReference>
<keyword evidence="16" id="KW-0472">Membrane</keyword>
<dbReference type="InterPro" id="IPR006466">
    <property type="entry name" value="MiaB-like_arc_euk"/>
</dbReference>
<evidence type="ECO:0000256" key="13">
    <source>
        <dbReference type="ARBA" id="ARBA00031213"/>
    </source>
</evidence>
<dbReference type="PROSITE" id="PS51449">
    <property type="entry name" value="MTTASE_N"/>
    <property type="match status" value="1"/>
</dbReference>
<keyword evidence="6" id="KW-0004">4Fe-4S</keyword>
<dbReference type="InterPro" id="IPR020612">
    <property type="entry name" value="Methylthiotransferase_CS"/>
</dbReference>
<accession>A0A059BUC3</accession>
<protein>
    <recommendedName>
        <fullName evidence="5">Threonylcarbamoyladenosine tRNA methylthiotransferase</fullName>
        <ecNumber evidence="4">2.8.4.5</ecNumber>
    </recommendedName>
    <alternativeName>
        <fullName evidence="13">tRNA-t(6)A37 methylthiotransferase</fullName>
    </alternativeName>
</protein>
<feature type="transmembrane region" description="Helical" evidence="16">
    <location>
        <begin position="601"/>
        <end position="622"/>
    </location>
</feature>
<dbReference type="InterPro" id="IPR006638">
    <property type="entry name" value="Elp3/MiaA/NifB-like_rSAM"/>
</dbReference>
<evidence type="ECO:0000259" key="17">
    <source>
        <dbReference type="PROSITE" id="PS50926"/>
    </source>
</evidence>
<feature type="domain" description="Radical SAM core" evidence="19">
    <location>
        <begin position="193"/>
        <end position="426"/>
    </location>
</feature>
<organism evidence="20">
    <name type="scientific">Eucalyptus grandis</name>
    <name type="common">Flooded gum</name>
    <dbReference type="NCBI Taxonomy" id="71139"/>
    <lineage>
        <taxon>Eukaryota</taxon>
        <taxon>Viridiplantae</taxon>
        <taxon>Streptophyta</taxon>
        <taxon>Embryophyta</taxon>
        <taxon>Tracheophyta</taxon>
        <taxon>Spermatophyta</taxon>
        <taxon>Magnoliopsida</taxon>
        <taxon>eudicotyledons</taxon>
        <taxon>Gunneridae</taxon>
        <taxon>Pentapetalae</taxon>
        <taxon>rosids</taxon>
        <taxon>malvids</taxon>
        <taxon>Myrtales</taxon>
        <taxon>Myrtaceae</taxon>
        <taxon>Myrtoideae</taxon>
        <taxon>Eucalypteae</taxon>
        <taxon>Eucalyptus</taxon>
    </lineage>
</organism>
<keyword evidence="8" id="KW-0949">S-adenosyl-L-methionine</keyword>
<comment type="function">
    <text evidence="2">Catalyzes the methylthiolation of N6-threonylcarbamoyladenosine (t(6)A), leading to the formation of 2-methylthio-N6-threonylcarbamoyladenosine (ms(2)t(6)A) at position 37 in tRNAs that read codons beginning with adenine.</text>
</comment>
<dbReference type="EC" id="2.8.4.5" evidence="4"/>
<dbReference type="NCBIfam" id="TIGR00089">
    <property type="entry name" value="MiaB/RimO family radical SAM methylthiotransferase"/>
    <property type="match status" value="1"/>
</dbReference>
<dbReference type="GO" id="GO:0035598">
    <property type="term" value="F:tRNA (N(6)-L-threonylcarbamoyladenosine(37)-C(2))-methylthiotransferase activity"/>
    <property type="evidence" value="ECO:0000318"/>
    <property type="project" value="GO_Central"/>
</dbReference>
<dbReference type="Gene3D" id="3.80.30.20">
    <property type="entry name" value="tm_1862 like domain"/>
    <property type="match status" value="1"/>
</dbReference>
<dbReference type="STRING" id="71139.A0A059BUC3"/>
<keyword evidence="16" id="KW-0812">Transmembrane</keyword>
<dbReference type="Gramene" id="KCW69574">
    <property type="protein sequence ID" value="KCW69574"/>
    <property type="gene ID" value="EUGRSUZ_F03000"/>
</dbReference>
<evidence type="ECO:0000259" key="19">
    <source>
        <dbReference type="PROSITE" id="PS51918"/>
    </source>
</evidence>
<dbReference type="GO" id="GO:0035600">
    <property type="term" value="P:tRNA methylthiolation"/>
    <property type="evidence" value="ECO:0000318"/>
    <property type="project" value="GO_Central"/>
</dbReference>
<evidence type="ECO:0000256" key="4">
    <source>
        <dbReference type="ARBA" id="ARBA00013273"/>
    </source>
</evidence>
<evidence type="ECO:0000256" key="3">
    <source>
        <dbReference type="ARBA" id="ARBA00008616"/>
    </source>
</evidence>
<dbReference type="InterPro" id="IPR007197">
    <property type="entry name" value="rSAM"/>
</dbReference>
<comment type="catalytic activity">
    <reaction evidence="14">
        <text>N(6)-L-threonylcarbamoyladenosine(37) in tRNA + (sulfur carrier)-SH + AH2 + 2 S-adenosyl-L-methionine = 2-methylsulfanyl-N(6)-L-threonylcarbamoyladenosine(37) in tRNA + (sulfur carrier)-H + 5'-deoxyadenosine + L-methionine + A + S-adenosyl-L-homocysteine + 2 H(+)</text>
        <dbReference type="Rhea" id="RHEA:37075"/>
        <dbReference type="Rhea" id="RHEA-COMP:10163"/>
        <dbReference type="Rhea" id="RHEA-COMP:11092"/>
        <dbReference type="Rhea" id="RHEA-COMP:14737"/>
        <dbReference type="Rhea" id="RHEA-COMP:14739"/>
        <dbReference type="ChEBI" id="CHEBI:13193"/>
        <dbReference type="ChEBI" id="CHEBI:15378"/>
        <dbReference type="ChEBI" id="CHEBI:17319"/>
        <dbReference type="ChEBI" id="CHEBI:17499"/>
        <dbReference type="ChEBI" id="CHEBI:29917"/>
        <dbReference type="ChEBI" id="CHEBI:57844"/>
        <dbReference type="ChEBI" id="CHEBI:57856"/>
        <dbReference type="ChEBI" id="CHEBI:59789"/>
        <dbReference type="ChEBI" id="CHEBI:64428"/>
        <dbReference type="ChEBI" id="CHEBI:74418"/>
        <dbReference type="ChEBI" id="CHEBI:74420"/>
        <dbReference type="EC" id="2.8.4.5"/>
    </reaction>
</comment>
<evidence type="ECO:0000313" key="20">
    <source>
        <dbReference type="EMBL" id="KCW69574.1"/>
    </source>
</evidence>
<dbReference type="PANTHER" id="PTHR11918">
    <property type="entry name" value="RADICAL SAM PROTEINS"/>
    <property type="match status" value="1"/>
</dbReference>
<dbReference type="GO" id="GO:0051539">
    <property type="term" value="F:4 iron, 4 sulfur cluster binding"/>
    <property type="evidence" value="ECO:0007669"/>
    <property type="project" value="UniProtKB-KW"/>
</dbReference>
<sequence length="626" mass="68714">MEDIEDLVAGGGAGGAPPGFRLPLTAVGVKPKRSRNRPDRSGDEKRSLIKDSVASRFSNIPGTQTIYIKTFGCSHNQSDSEYMAGQLSAFGYCLSDNPEEADLWLINTCTVKSPSQSAMETLIAKCKSAKRPLVVAGCVPQGSRDIKELEGVSIVGVQQIDRVVEVVEETLKGHEVRLLHRKRLPTLDLPKVRKNKFIEILPINVGCLGACTYCKTKHARGHLGSYTIDSLVGRVKTVIADGVREIWLSSEDTGAYGRDIGVNLPTLLKAIVTVLPPDGSTMLRVGMTNPPFILEHLEEIAEVLRHPCVYSFLHVPVQSGSDAVLTAMNREYTVGEFRTVVDTLTEHVPGMQIATDIICGFPGETDKDFLETISLVKEYKFPQVHISQFYPRPGTPAARMKKVPSTAVKQRSRELTSVFEAFTPYSGMEGRVERIWITEIATDGIHLVGHTKGYIQVLVVAPDGMLGMSAIVKITSVGRWSVFGEVIETLNCIDQEIASINKTCQDETSACSTTCDACSCSKEADPCACGAQSCEQKTVEEATISRNDMWEDKTTNLIGWLLRKRRNHVKKREESEIVSRHNSNQELVCERRVEWGGIDRALLGGMLVSLITIVALVMHLGARVST</sequence>
<keyword evidence="11" id="KW-0408">Iron</keyword>
<keyword evidence="7" id="KW-0808">Transferase</keyword>
<dbReference type="Pfam" id="PF04055">
    <property type="entry name" value="Radical_SAM"/>
    <property type="match status" value="1"/>
</dbReference>
<dbReference type="Gene3D" id="3.40.50.12160">
    <property type="entry name" value="Methylthiotransferase, N-terminal domain"/>
    <property type="match status" value="1"/>
</dbReference>
<feature type="region of interest" description="Disordered" evidence="15">
    <location>
        <begin position="1"/>
        <end position="47"/>
    </location>
</feature>
<evidence type="ECO:0000256" key="2">
    <source>
        <dbReference type="ARBA" id="ARBA00002399"/>
    </source>
</evidence>
<evidence type="ECO:0000256" key="16">
    <source>
        <dbReference type="SAM" id="Phobius"/>
    </source>
</evidence>
<dbReference type="InterPro" id="IPR023404">
    <property type="entry name" value="rSAM_horseshoe"/>
</dbReference>
<dbReference type="FunCoup" id="A0A059BUC3">
    <property type="interactions" value="3061"/>
</dbReference>
<dbReference type="FunFam" id="3.40.50.12160:FF:000009">
    <property type="entry name" value="threonylcarbamoyladenosine tRNA methylthiotransferase"/>
    <property type="match status" value="1"/>
</dbReference>
<reference evidence="20" key="1">
    <citation type="submission" date="2013-07" db="EMBL/GenBank/DDBJ databases">
        <title>The genome of Eucalyptus grandis.</title>
        <authorList>
            <person name="Schmutz J."/>
            <person name="Hayes R."/>
            <person name="Myburg A."/>
            <person name="Tuskan G."/>
            <person name="Grattapaglia D."/>
            <person name="Rokhsar D.S."/>
        </authorList>
    </citation>
    <scope>NUCLEOTIDE SEQUENCE</scope>
    <source>
        <tissue evidence="20">Leaf extractions</tissue>
    </source>
</reference>
<gene>
    <name evidence="20" type="ORF">EUGRSUZ_F03000</name>
</gene>
<dbReference type="FunFam" id="3.80.30.20:FF:000002">
    <property type="entry name" value="threonylcarbamoyladenosine tRNA methylthiotransferase isoform X2"/>
    <property type="match status" value="1"/>
</dbReference>
<evidence type="ECO:0000256" key="11">
    <source>
        <dbReference type="ARBA" id="ARBA00023004"/>
    </source>
</evidence>
<proteinExistence type="inferred from homology"/>
<evidence type="ECO:0000256" key="6">
    <source>
        <dbReference type="ARBA" id="ARBA00022485"/>
    </source>
</evidence>
<dbReference type="Pfam" id="PF00919">
    <property type="entry name" value="UPF0004"/>
    <property type="match status" value="1"/>
</dbReference>
<dbReference type="InParanoid" id="A0A059BUC3"/>
<dbReference type="GO" id="GO:0005783">
    <property type="term" value="C:endoplasmic reticulum"/>
    <property type="evidence" value="ECO:0000318"/>
    <property type="project" value="GO_Central"/>
</dbReference>
<dbReference type="OrthoDB" id="1730074at2759"/>
<evidence type="ECO:0000256" key="15">
    <source>
        <dbReference type="SAM" id="MobiDB-lite"/>
    </source>
</evidence>
<dbReference type="PROSITE" id="PS01278">
    <property type="entry name" value="MTTASE_RADICAL"/>
    <property type="match status" value="1"/>
</dbReference>
<keyword evidence="10" id="KW-0479">Metal-binding</keyword>
<evidence type="ECO:0000256" key="14">
    <source>
        <dbReference type="ARBA" id="ARBA00051661"/>
    </source>
</evidence>
<feature type="domain" description="MTTase N-terminal" evidence="18">
    <location>
        <begin position="64"/>
        <end position="172"/>
    </location>
</feature>
<keyword evidence="9" id="KW-0819">tRNA processing</keyword>
<dbReference type="PANTHER" id="PTHR11918:SF45">
    <property type="entry name" value="THREONYLCARBAMOYLADENOSINE TRNA METHYLTHIOTRANSFERASE"/>
    <property type="match status" value="1"/>
</dbReference>
<dbReference type="CDD" id="cd01335">
    <property type="entry name" value="Radical_SAM"/>
    <property type="match status" value="1"/>
</dbReference>
<dbReference type="PROSITE" id="PS51918">
    <property type="entry name" value="RADICAL_SAM"/>
    <property type="match status" value="1"/>
</dbReference>
<dbReference type="eggNOG" id="KOG4355">
    <property type="taxonomic scope" value="Eukaryota"/>
</dbReference>
<evidence type="ECO:0000256" key="1">
    <source>
        <dbReference type="ARBA" id="ARBA00001966"/>
    </source>
</evidence>
<dbReference type="AlphaFoldDB" id="A0A059BUC3"/>
<comment type="cofactor">
    <cofactor evidence="1">
        <name>[4Fe-4S] cluster</name>
        <dbReference type="ChEBI" id="CHEBI:49883"/>
    </cofactor>
</comment>
<evidence type="ECO:0000256" key="8">
    <source>
        <dbReference type="ARBA" id="ARBA00022691"/>
    </source>
</evidence>
<dbReference type="InterPro" id="IPR058240">
    <property type="entry name" value="rSAM_sf"/>
</dbReference>
<evidence type="ECO:0000256" key="10">
    <source>
        <dbReference type="ARBA" id="ARBA00022723"/>
    </source>
</evidence>
<dbReference type="SMART" id="SM00729">
    <property type="entry name" value="Elp3"/>
    <property type="match status" value="1"/>
</dbReference>
<name>A0A059BUC3_EUCGR</name>
<dbReference type="PROSITE" id="PS50926">
    <property type="entry name" value="TRAM"/>
    <property type="match status" value="1"/>
</dbReference>
<evidence type="ECO:0000256" key="7">
    <source>
        <dbReference type="ARBA" id="ARBA00022679"/>
    </source>
</evidence>
<evidence type="ECO:0000256" key="9">
    <source>
        <dbReference type="ARBA" id="ARBA00022694"/>
    </source>
</evidence>
<dbReference type="InterPro" id="IPR005839">
    <property type="entry name" value="Methylthiotransferase"/>
</dbReference>
<evidence type="ECO:0000256" key="5">
    <source>
        <dbReference type="ARBA" id="ARBA00018810"/>
    </source>
</evidence>
<dbReference type="EMBL" id="KK198758">
    <property type="protein sequence ID" value="KCW69574.1"/>
    <property type="molecule type" value="Genomic_DNA"/>
</dbReference>
<comment type="similarity">
    <text evidence="3">Belongs to the methylthiotransferase family. CDKAL1 subfamily.</text>
</comment>
<dbReference type="InterPro" id="IPR002792">
    <property type="entry name" value="TRAM_dom"/>
</dbReference>
<dbReference type="InterPro" id="IPR013848">
    <property type="entry name" value="Methylthiotransferase_N"/>
</dbReference>
<dbReference type="OMA" id="IASVLCH"/>
<dbReference type="InterPro" id="IPR038135">
    <property type="entry name" value="Methylthiotransferase_N_sf"/>
</dbReference>
<feature type="domain" description="TRAM" evidence="17">
    <location>
        <begin position="426"/>
        <end position="488"/>
    </location>
</feature>